<dbReference type="Proteomes" id="UP000265618">
    <property type="component" value="Unassembled WGS sequence"/>
</dbReference>
<name>A0A391NQJ9_9EUKA</name>
<reference evidence="2 3" key="1">
    <citation type="journal article" date="2018" name="PLoS ONE">
        <title>The draft genome of Kipferlia bialata reveals reductive genome evolution in fornicate parasites.</title>
        <authorList>
            <person name="Tanifuji G."/>
            <person name="Takabayashi S."/>
            <person name="Kume K."/>
            <person name="Takagi M."/>
            <person name="Nakayama T."/>
            <person name="Kamikawa R."/>
            <person name="Inagaki Y."/>
            <person name="Hashimoto T."/>
        </authorList>
    </citation>
    <scope>NUCLEOTIDE SEQUENCE [LARGE SCALE GENOMIC DNA]</scope>
    <source>
        <strain evidence="2">NY0173</strain>
    </source>
</reference>
<protein>
    <submittedName>
        <fullName evidence="2">Uncharacterized protein</fullName>
    </submittedName>
</protein>
<dbReference type="AlphaFoldDB" id="A0A391NQJ9"/>
<evidence type="ECO:0000256" key="1">
    <source>
        <dbReference type="SAM" id="MobiDB-lite"/>
    </source>
</evidence>
<gene>
    <name evidence="2" type="ORF">KIPB_011876</name>
</gene>
<dbReference type="EMBL" id="BDIP01005020">
    <property type="protein sequence ID" value="GCA63781.1"/>
    <property type="molecule type" value="Genomic_DNA"/>
</dbReference>
<sequence length="242" mass="27910">MRRMIRYMGKIPDNDPVKPLMELLHRDLLSRYSMEWLGTKPFPKKSRAVLAVETTLAPICHPNIAFREYDTEVWHEKWERLCKYADTGNAIEIESSEDEVVSDDNINLPEPVVVDSAAMAREREYQAWSTRQVYKSHLEKYEESAEFWGIPSHQNTFPTVYLCWKKLQRFNGSNAEAERIFNHASQALGERNTRQLSSTAQGRLLMKLEGRPSLTDYPGAAKMPPFTGGKRPPTAERQCMSQ</sequence>
<proteinExistence type="predicted"/>
<comment type="caution">
    <text evidence="2">The sequence shown here is derived from an EMBL/GenBank/DDBJ whole genome shotgun (WGS) entry which is preliminary data.</text>
</comment>
<keyword evidence="3" id="KW-1185">Reference proteome</keyword>
<accession>A0A391NQJ9</accession>
<organism evidence="2 3">
    <name type="scientific">Kipferlia bialata</name>
    <dbReference type="NCBI Taxonomy" id="797122"/>
    <lineage>
        <taxon>Eukaryota</taxon>
        <taxon>Metamonada</taxon>
        <taxon>Carpediemonas-like organisms</taxon>
        <taxon>Kipferlia</taxon>
    </lineage>
</organism>
<feature type="region of interest" description="Disordered" evidence="1">
    <location>
        <begin position="212"/>
        <end position="242"/>
    </location>
</feature>
<evidence type="ECO:0000313" key="2">
    <source>
        <dbReference type="EMBL" id="GCA63781.1"/>
    </source>
</evidence>
<evidence type="ECO:0000313" key="3">
    <source>
        <dbReference type="Proteomes" id="UP000265618"/>
    </source>
</evidence>